<name>A0AA39RRZ9_ACESA</name>
<organism evidence="3 4">
    <name type="scientific">Acer saccharum</name>
    <name type="common">Sugar maple</name>
    <dbReference type="NCBI Taxonomy" id="4024"/>
    <lineage>
        <taxon>Eukaryota</taxon>
        <taxon>Viridiplantae</taxon>
        <taxon>Streptophyta</taxon>
        <taxon>Embryophyta</taxon>
        <taxon>Tracheophyta</taxon>
        <taxon>Spermatophyta</taxon>
        <taxon>Magnoliopsida</taxon>
        <taxon>eudicotyledons</taxon>
        <taxon>Gunneridae</taxon>
        <taxon>Pentapetalae</taxon>
        <taxon>rosids</taxon>
        <taxon>malvids</taxon>
        <taxon>Sapindales</taxon>
        <taxon>Sapindaceae</taxon>
        <taxon>Hippocastanoideae</taxon>
        <taxon>Acereae</taxon>
        <taxon>Acer</taxon>
    </lineage>
</organism>
<dbReference type="InterPro" id="IPR044730">
    <property type="entry name" value="RNase_H-like_dom_plant"/>
</dbReference>
<dbReference type="InterPro" id="IPR012337">
    <property type="entry name" value="RNaseH-like_sf"/>
</dbReference>
<dbReference type="EMBL" id="JAUESC010000385">
    <property type="protein sequence ID" value="KAK0578736.1"/>
    <property type="molecule type" value="Genomic_DNA"/>
</dbReference>
<dbReference type="PANTHER" id="PTHR47723:SF23">
    <property type="entry name" value="REVERSE TRANSCRIPTASE-LIKE PROTEIN"/>
    <property type="match status" value="1"/>
</dbReference>
<dbReference type="PANTHER" id="PTHR47723">
    <property type="entry name" value="OS05G0353850 PROTEIN"/>
    <property type="match status" value="1"/>
</dbReference>
<accession>A0AA39RRZ9</accession>
<evidence type="ECO:0000259" key="2">
    <source>
        <dbReference type="Pfam" id="PF13966"/>
    </source>
</evidence>
<feature type="domain" description="Reverse transcriptase zinc-binding" evidence="2">
    <location>
        <begin position="94"/>
        <end position="177"/>
    </location>
</feature>
<evidence type="ECO:0000313" key="4">
    <source>
        <dbReference type="Proteomes" id="UP001168877"/>
    </source>
</evidence>
<feature type="domain" description="RNase H type-1" evidence="1">
    <location>
        <begin position="288"/>
        <end position="365"/>
    </location>
</feature>
<reference evidence="3" key="2">
    <citation type="submission" date="2023-06" db="EMBL/GenBank/DDBJ databases">
        <authorList>
            <person name="Swenson N.G."/>
            <person name="Wegrzyn J.L."/>
            <person name="Mcevoy S.L."/>
        </authorList>
    </citation>
    <scope>NUCLEOTIDE SEQUENCE</scope>
    <source>
        <strain evidence="3">NS2018</strain>
        <tissue evidence="3">Leaf</tissue>
    </source>
</reference>
<dbReference type="CDD" id="cd06222">
    <property type="entry name" value="RNase_H_like"/>
    <property type="match status" value="1"/>
</dbReference>
<gene>
    <name evidence="3" type="ORF">LWI29_015418</name>
</gene>
<dbReference type="AlphaFoldDB" id="A0AA39RRZ9"/>
<evidence type="ECO:0000313" key="3">
    <source>
        <dbReference type="EMBL" id="KAK0578736.1"/>
    </source>
</evidence>
<protein>
    <recommendedName>
        <fullName evidence="5">Reverse transcriptase zinc-binding domain-containing protein</fullName>
    </recommendedName>
</protein>
<dbReference type="InterPro" id="IPR002156">
    <property type="entry name" value="RNaseH_domain"/>
</dbReference>
<dbReference type="Pfam" id="PF13966">
    <property type="entry name" value="zf-RVT"/>
    <property type="match status" value="1"/>
</dbReference>
<evidence type="ECO:0000259" key="1">
    <source>
        <dbReference type="Pfam" id="PF13456"/>
    </source>
</evidence>
<sequence length="375" mass="42775">MIESRWLVGRHSKVRFWTDNWLGDPLINLVEDRSSLQPSLDSVVGDIYSDATGWDIPTSFQASHPDVASEIEKVVVSTDPDSLVWTCSLDGVVSYKSTYDSLSEVRSSVFWGKQIWASFILPSRSILIWRLFHGKIPTDIALRARGYISPSRCRFWCAAGEDLRHLFLDYPFVRGLWDAVSSTFSHKLKLDGSCLDLWQEAMRVVFSTQLKALWQVSIIMVFWVVWFLRNQATFEGDKPIFANALSLIWRSVRETLQRLHISSRPPKAPRILEINWRPPPPGCLKVSTDGAAFGSPGLAGCAEVFRTCRGFVKGCFAIPLGVCFAFKAELAIAVHAIDYTWTFGWCWLWLESDSTFVVDILRFRSRMVPWRWHSA</sequence>
<dbReference type="Proteomes" id="UP001168877">
    <property type="component" value="Unassembled WGS sequence"/>
</dbReference>
<dbReference type="InterPro" id="IPR053151">
    <property type="entry name" value="RNase_H-like"/>
</dbReference>
<comment type="caution">
    <text evidence="3">The sequence shown here is derived from an EMBL/GenBank/DDBJ whole genome shotgun (WGS) entry which is preliminary data.</text>
</comment>
<dbReference type="InterPro" id="IPR026960">
    <property type="entry name" value="RVT-Znf"/>
</dbReference>
<dbReference type="Gene3D" id="3.30.420.10">
    <property type="entry name" value="Ribonuclease H-like superfamily/Ribonuclease H"/>
    <property type="match status" value="1"/>
</dbReference>
<dbReference type="Pfam" id="PF13456">
    <property type="entry name" value="RVT_3"/>
    <property type="match status" value="1"/>
</dbReference>
<dbReference type="GO" id="GO:0004523">
    <property type="term" value="F:RNA-DNA hybrid ribonuclease activity"/>
    <property type="evidence" value="ECO:0007669"/>
    <property type="project" value="InterPro"/>
</dbReference>
<evidence type="ECO:0008006" key="5">
    <source>
        <dbReference type="Google" id="ProtNLM"/>
    </source>
</evidence>
<dbReference type="InterPro" id="IPR036397">
    <property type="entry name" value="RNaseH_sf"/>
</dbReference>
<dbReference type="GO" id="GO:0003676">
    <property type="term" value="F:nucleic acid binding"/>
    <property type="evidence" value="ECO:0007669"/>
    <property type="project" value="InterPro"/>
</dbReference>
<proteinExistence type="predicted"/>
<reference evidence="3" key="1">
    <citation type="journal article" date="2022" name="Plant J.">
        <title>Strategies of tolerance reflected in two North American maple genomes.</title>
        <authorList>
            <person name="McEvoy S.L."/>
            <person name="Sezen U.U."/>
            <person name="Trouern-Trend A."/>
            <person name="McMahon S.M."/>
            <person name="Schaberg P.G."/>
            <person name="Yang J."/>
            <person name="Wegrzyn J.L."/>
            <person name="Swenson N.G."/>
        </authorList>
    </citation>
    <scope>NUCLEOTIDE SEQUENCE</scope>
    <source>
        <strain evidence="3">NS2018</strain>
    </source>
</reference>
<dbReference type="SUPFAM" id="SSF53098">
    <property type="entry name" value="Ribonuclease H-like"/>
    <property type="match status" value="1"/>
</dbReference>
<keyword evidence="4" id="KW-1185">Reference proteome</keyword>